<feature type="transmembrane region" description="Helical" evidence="1">
    <location>
        <begin position="69"/>
        <end position="90"/>
    </location>
</feature>
<dbReference type="eggNOG" id="ENOG502ZU1K">
    <property type="taxonomic scope" value="Bacteria"/>
</dbReference>
<evidence type="ECO:0000256" key="1">
    <source>
        <dbReference type="SAM" id="Phobius"/>
    </source>
</evidence>
<dbReference type="OrthoDB" id="1912764at2"/>
<feature type="transmembrane region" description="Helical" evidence="1">
    <location>
        <begin position="7"/>
        <end position="31"/>
    </location>
</feature>
<dbReference type="HOGENOM" id="CLU_176104_0_0_9"/>
<dbReference type="KEGG" id="cpas:Clopa_1448"/>
<feature type="transmembrane region" description="Helical" evidence="1">
    <location>
        <begin position="37"/>
        <end position="57"/>
    </location>
</feature>
<dbReference type="AlphaFoldDB" id="R4K1I1"/>
<organism evidence="2 3">
    <name type="scientific">Clostridium pasteurianum BC1</name>
    <dbReference type="NCBI Taxonomy" id="86416"/>
    <lineage>
        <taxon>Bacteria</taxon>
        <taxon>Bacillati</taxon>
        <taxon>Bacillota</taxon>
        <taxon>Clostridia</taxon>
        <taxon>Eubacteriales</taxon>
        <taxon>Clostridiaceae</taxon>
        <taxon>Clostridium</taxon>
    </lineage>
</organism>
<dbReference type="EMBL" id="CP003261">
    <property type="protein sequence ID" value="AGK96423.1"/>
    <property type="molecule type" value="Genomic_DNA"/>
</dbReference>
<accession>R4K1I1</accession>
<name>R4K1I1_CLOPA</name>
<dbReference type="Proteomes" id="UP000013523">
    <property type="component" value="Chromosome"/>
</dbReference>
<sequence length="91" mass="10588">MKKAINVIGWIFVSLTMLTLTCTLLTTYLYVRQISYFNSYSTFQLCMALTMMIWAVGMFVDKRERSQNLLYSIFCTLIAVGTVFFMYIGVF</sequence>
<proteinExistence type="predicted"/>
<keyword evidence="3" id="KW-1185">Reference proteome</keyword>
<protein>
    <submittedName>
        <fullName evidence="2">Uncharacterized protein</fullName>
    </submittedName>
</protein>
<dbReference type="STRING" id="86416.Clopa_1448"/>
<keyword evidence="1" id="KW-0472">Membrane</keyword>
<keyword evidence="1" id="KW-0812">Transmembrane</keyword>
<dbReference type="RefSeq" id="WP_015614745.1">
    <property type="nucleotide sequence ID" value="NC_021182.1"/>
</dbReference>
<reference evidence="2 3" key="1">
    <citation type="submission" date="2012-01" db="EMBL/GenBank/DDBJ databases">
        <title>Complete sequence of chromosome of Clostridium pasteurianum BC1.</title>
        <authorList>
            <consortium name="US DOE Joint Genome Institute"/>
            <person name="Lucas S."/>
            <person name="Han J."/>
            <person name="Lapidus A."/>
            <person name="Cheng J.-F."/>
            <person name="Goodwin L."/>
            <person name="Pitluck S."/>
            <person name="Peters L."/>
            <person name="Mikhailova N."/>
            <person name="Teshima H."/>
            <person name="Detter J.C."/>
            <person name="Han C."/>
            <person name="Tapia R."/>
            <person name="Land M."/>
            <person name="Hauser L."/>
            <person name="Kyrpides N."/>
            <person name="Ivanova N."/>
            <person name="Pagani I."/>
            <person name="Dunn J."/>
            <person name="Taghavi S."/>
            <person name="Francis A."/>
            <person name="van der Lelie D."/>
            <person name="Woyke T."/>
        </authorList>
    </citation>
    <scope>NUCLEOTIDE SEQUENCE [LARGE SCALE GENOMIC DNA]</scope>
    <source>
        <strain evidence="2 3">BC1</strain>
    </source>
</reference>
<gene>
    <name evidence="2" type="ORF">Clopa_1448</name>
</gene>
<evidence type="ECO:0000313" key="2">
    <source>
        <dbReference type="EMBL" id="AGK96423.1"/>
    </source>
</evidence>
<keyword evidence="1" id="KW-1133">Transmembrane helix</keyword>
<evidence type="ECO:0000313" key="3">
    <source>
        <dbReference type="Proteomes" id="UP000013523"/>
    </source>
</evidence>